<evidence type="ECO:0000313" key="1">
    <source>
        <dbReference type="EMBL" id="RIX31861.1"/>
    </source>
</evidence>
<name>A0A418Q207_9SPHN</name>
<dbReference type="EMBL" id="QXTF01000001">
    <property type="protein sequence ID" value="RIX31861.1"/>
    <property type="molecule type" value="Genomic_DNA"/>
</dbReference>
<evidence type="ECO:0000313" key="2">
    <source>
        <dbReference type="Proteomes" id="UP000285023"/>
    </source>
</evidence>
<keyword evidence="2" id="KW-1185">Reference proteome</keyword>
<comment type="caution">
    <text evidence="1">The sequence shown here is derived from an EMBL/GenBank/DDBJ whole genome shotgun (WGS) entry which is preliminary data.</text>
</comment>
<sequence>MDPGRYSDDSEINGYAIDVGGAGRMAGKIQAIRFKQWLPEWDEFDFDPSQHRRKPDAHILLFSMPAVQLRALSGVYRRTRDNDGGEGLQRLHDPKRSAAIRDFVRYGHPYSGLPIAARDDSSAAMRKPGWLPTAIVVNILTKDDERRGRKVDPSDLVSISDDGNSRGELTLPYADRLEQWTPSALEPFEVIDGQHRLWAFDEALKDGSLPGDFELPVVAFTGLDVGWQAYLFWSINVSPKRINPSHAFDLFPLLRSAEWLETLSDLRIYRQARAQELTEILYAQPESPFHNRINMLGESSRTAPRGAGVTQAGWVQAITTSFLSTGSGRSASGLFAADVTPATGPLPWSRPQQAAFLIALWEMVRRAILDGKYGWVDQLVHAGGQESLAHDSADAFTGNRTMLNQEQGVRGVLAVANEIFFALAKLRPKLFDLDTRIVAGAATTPEDVTLALTELEQSELFDQVRAFGAAIAGFDWRSADAPGLSDEQRLLKRAFRGSSGYVALREQLFRHLSSGPKPIGDIADEALKRLA</sequence>
<protein>
    <submittedName>
        <fullName evidence="1">DGQHR domain-containing protein</fullName>
    </submittedName>
</protein>
<dbReference type="NCBIfam" id="TIGR03187">
    <property type="entry name" value="DGQHR"/>
    <property type="match status" value="1"/>
</dbReference>
<gene>
    <name evidence="1" type="ORF">D3M59_02360</name>
</gene>
<dbReference type="AlphaFoldDB" id="A0A418Q207"/>
<dbReference type="CDD" id="cd16413">
    <property type="entry name" value="DGQHR_domain"/>
    <property type="match status" value="1"/>
</dbReference>
<proteinExistence type="predicted"/>
<dbReference type="InterPro" id="IPR017601">
    <property type="entry name" value="DGQHR-contain_dom"/>
</dbReference>
<reference evidence="1 2" key="1">
    <citation type="submission" date="2018-09" db="EMBL/GenBank/DDBJ databases">
        <title>Sphingomonas sp. DAC4.</title>
        <authorList>
            <person name="Seo T."/>
        </authorList>
    </citation>
    <scope>NUCLEOTIDE SEQUENCE [LARGE SCALE GENOMIC DNA]</scope>
    <source>
        <strain evidence="1 2">DAC4</strain>
    </source>
</reference>
<organism evidence="1 2">
    <name type="scientific">Sphingomonas edaphi</name>
    <dbReference type="NCBI Taxonomy" id="2315689"/>
    <lineage>
        <taxon>Bacteria</taxon>
        <taxon>Pseudomonadati</taxon>
        <taxon>Pseudomonadota</taxon>
        <taxon>Alphaproteobacteria</taxon>
        <taxon>Sphingomonadales</taxon>
        <taxon>Sphingomonadaceae</taxon>
        <taxon>Sphingomonas</taxon>
    </lineage>
</organism>
<accession>A0A418Q207</accession>
<dbReference type="Proteomes" id="UP000285023">
    <property type="component" value="Unassembled WGS sequence"/>
</dbReference>